<comment type="caution">
    <text evidence="1">The sequence shown here is derived from an EMBL/GenBank/DDBJ whole genome shotgun (WGS) entry which is preliminary data.</text>
</comment>
<accession>A0ABQ9PBT8</accession>
<evidence type="ECO:0000313" key="1">
    <source>
        <dbReference type="EMBL" id="KAK0369004.1"/>
    </source>
</evidence>
<dbReference type="EMBL" id="JARUPT010000726">
    <property type="protein sequence ID" value="KAK0369004.1"/>
    <property type="molecule type" value="Genomic_DNA"/>
</dbReference>
<proteinExistence type="predicted"/>
<protein>
    <submittedName>
        <fullName evidence="1">Uncharacterized protein</fullName>
    </submittedName>
</protein>
<reference evidence="1" key="1">
    <citation type="submission" date="2023-04" db="EMBL/GenBank/DDBJ databases">
        <title>Colletotrichum limetticola genome sequence.</title>
        <authorList>
            <person name="Baroncelli R."/>
        </authorList>
    </citation>
    <scope>NUCLEOTIDE SEQUENCE</scope>
    <source>
        <strain evidence="1">KLA-Anderson</strain>
    </source>
</reference>
<name>A0ABQ9PBT8_9PEZI</name>
<keyword evidence="2" id="KW-1185">Reference proteome</keyword>
<organism evidence="1 2">
    <name type="scientific">Colletotrichum limetticola</name>
    <dbReference type="NCBI Taxonomy" id="1209924"/>
    <lineage>
        <taxon>Eukaryota</taxon>
        <taxon>Fungi</taxon>
        <taxon>Dikarya</taxon>
        <taxon>Ascomycota</taxon>
        <taxon>Pezizomycotina</taxon>
        <taxon>Sordariomycetes</taxon>
        <taxon>Hypocreomycetidae</taxon>
        <taxon>Glomerellales</taxon>
        <taxon>Glomerellaceae</taxon>
        <taxon>Colletotrichum</taxon>
        <taxon>Colletotrichum acutatum species complex</taxon>
    </lineage>
</organism>
<evidence type="ECO:0000313" key="2">
    <source>
        <dbReference type="Proteomes" id="UP001169217"/>
    </source>
</evidence>
<gene>
    <name evidence="1" type="ORF">CLIM01_13647</name>
</gene>
<sequence>MLVLERAASLVQNGVAANELEFHDSSDDAVAVLVYATIDAKGERIYNEGIVLFADEDLDAVITGEHAEATGIWLYPVPQGGLYVDNACVEYIRKKKPQEGQDI</sequence>
<dbReference type="Proteomes" id="UP001169217">
    <property type="component" value="Unassembled WGS sequence"/>
</dbReference>